<evidence type="ECO:0008006" key="4">
    <source>
        <dbReference type="Google" id="ProtNLM"/>
    </source>
</evidence>
<evidence type="ECO:0000256" key="1">
    <source>
        <dbReference type="SAM" id="SignalP"/>
    </source>
</evidence>
<evidence type="ECO:0000313" key="3">
    <source>
        <dbReference type="Proteomes" id="UP000243887"/>
    </source>
</evidence>
<dbReference type="EMBL" id="FORU01000010">
    <property type="protein sequence ID" value="SFJ57636.1"/>
    <property type="molecule type" value="Genomic_DNA"/>
</dbReference>
<proteinExistence type="predicted"/>
<keyword evidence="3" id="KW-1185">Reference proteome</keyword>
<keyword evidence="1" id="KW-0732">Signal</keyword>
<feature type="signal peptide" evidence="1">
    <location>
        <begin position="1"/>
        <end position="16"/>
    </location>
</feature>
<accession>A0A1I3SJL2</accession>
<dbReference type="OrthoDB" id="1448031at2"/>
<feature type="chain" id="PRO_5017188243" description="Lipoprotein" evidence="1">
    <location>
        <begin position="17"/>
        <end position="152"/>
    </location>
</feature>
<evidence type="ECO:0000313" key="2">
    <source>
        <dbReference type="EMBL" id="SFJ57636.1"/>
    </source>
</evidence>
<dbReference type="AlphaFoldDB" id="A0A1I3SJL2"/>
<gene>
    <name evidence="2" type="ORF">SAMN04487893_11078</name>
</gene>
<sequence length="152" mass="17255">MKKSLFLILISSLLFACNNDNSTTCTTRILLTDNLETVYNCTNTTNLLDVPDLNEDYIIIRNNESFLEKVTGACVAEIDFSKYDMLIGKKQLTNGLNSIKYNMTIDCNQKVPVVDVTFYLNETTEAPSVTYHVFVPKLGTNQNLKVNFHMEH</sequence>
<reference evidence="3" key="1">
    <citation type="submission" date="2016-10" db="EMBL/GenBank/DDBJ databases">
        <authorList>
            <person name="Varghese N."/>
            <person name="Submissions S."/>
        </authorList>
    </citation>
    <scope>NUCLEOTIDE SEQUENCE [LARGE SCALE GENOMIC DNA]</scope>
    <source>
        <strain evidence="3">DSM 26542</strain>
    </source>
</reference>
<name>A0A1I3SJL2_9FLAO</name>
<dbReference type="RefSeq" id="WP_090679581.1">
    <property type="nucleotide sequence ID" value="NZ_FORU01000010.1"/>
</dbReference>
<dbReference type="Proteomes" id="UP000243887">
    <property type="component" value="Unassembled WGS sequence"/>
</dbReference>
<dbReference type="PROSITE" id="PS51257">
    <property type="entry name" value="PROKAR_LIPOPROTEIN"/>
    <property type="match status" value="1"/>
</dbReference>
<dbReference type="STRING" id="1150112.SAMN04487893_11078"/>
<organism evidence="2 3">
    <name type="scientific">Myroides guanonis</name>
    <dbReference type="NCBI Taxonomy" id="1150112"/>
    <lineage>
        <taxon>Bacteria</taxon>
        <taxon>Pseudomonadati</taxon>
        <taxon>Bacteroidota</taxon>
        <taxon>Flavobacteriia</taxon>
        <taxon>Flavobacteriales</taxon>
        <taxon>Flavobacteriaceae</taxon>
        <taxon>Myroides</taxon>
    </lineage>
</organism>
<protein>
    <recommendedName>
        <fullName evidence="4">Lipoprotein</fullName>
    </recommendedName>
</protein>